<dbReference type="InterPro" id="IPR008969">
    <property type="entry name" value="CarboxyPept-like_regulatory"/>
</dbReference>
<evidence type="ECO:0000313" key="3">
    <source>
        <dbReference type="EMBL" id="MDR7306383.1"/>
    </source>
</evidence>
<evidence type="ECO:0000256" key="1">
    <source>
        <dbReference type="ARBA" id="ARBA00004418"/>
    </source>
</evidence>
<evidence type="ECO:0000256" key="2">
    <source>
        <dbReference type="SAM" id="SignalP"/>
    </source>
</evidence>
<evidence type="ECO:0000313" key="4">
    <source>
        <dbReference type="Proteomes" id="UP001268089"/>
    </source>
</evidence>
<dbReference type="InterPro" id="IPR008972">
    <property type="entry name" value="Cupredoxin"/>
</dbReference>
<proteinExistence type="predicted"/>
<accession>A0ABU1ZLL1</accession>
<sequence length="219" mass="22688">MRNRLWKGPLALAALAASGLATAGTLEVLVLDRDGKPTPDAVVVVVPSGKGQPKTPLPNSAVVNQEKQQFVPAVTVVAVGARVRFTNTDPWNHHVRLGTAGAAAGNSDGQSALLEGKAEGKPASSAVFTMDKPGAAGAALLGCFIHSRMSGVVYVAESPWTVKTNADGVAVLEDVPEGAATLKVWHAAQLVEKAPQVLTVSHAPAKVTFQLDVVPRRRS</sequence>
<gene>
    <name evidence="3" type="ORF">J2X15_001666</name>
</gene>
<dbReference type="Gene3D" id="2.60.40.420">
    <property type="entry name" value="Cupredoxins - blue copper proteins"/>
    <property type="match status" value="1"/>
</dbReference>
<comment type="subcellular location">
    <subcellularLocation>
        <location evidence="1">Periplasm</location>
    </subcellularLocation>
</comment>
<comment type="caution">
    <text evidence="3">The sequence shown here is derived from an EMBL/GenBank/DDBJ whole genome shotgun (WGS) entry which is preliminary data.</text>
</comment>
<dbReference type="SUPFAM" id="SSF49503">
    <property type="entry name" value="Cupredoxins"/>
    <property type="match status" value="1"/>
</dbReference>
<dbReference type="Proteomes" id="UP001268089">
    <property type="component" value="Unassembled WGS sequence"/>
</dbReference>
<dbReference type="SUPFAM" id="SSF49464">
    <property type="entry name" value="Carboxypeptidase regulatory domain-like"/>
    <property type="match status" value="1"/>
</dbReference>
<name>A0ABU1ZLL1_9BURK</name>
<organism evidence="3 4">
    <name type="scientific">Rhodoferax saidenbachensis</name>
    <dbReference type="NCBI Taxonomy" id="1484693"/>
    <lineage>
        <taxon>Bacteria</taxon>
        <taxon>Pseudomonadati</taxon>
        <taxon>Pseudomonadota</taxon>
        <taxon>Betaproteobacteria</taxon>
        <taxon>Burkholderiales</taxon>
        <taxon>Comamonadaceae</taxon>
        <taxon>Rhodoferax</taxon>
    </lineage>
</organism>
<keyword evidence="4" id="KW-1185">Reference proteome</keyword>
<keyword evidence="2" id="KW-0732">Signal</keyword>
<dbReference type="RefSeq" id="WP_310341388.1">
    <property type="nucleotide sequence ID" value="NZ_JAVDXO010000003.1"/>
</dbReference>
<feature type="signal peptide" evidence="2">
    <location>
        <begin position="1"/>
        <end position="23"/>
    </location>
</feature>
<feature type="chain" id="PRO_5045960635" evidence="2">
    <location>
        <begin position="24"/>
        <end position="219"/>
    </location>
</feature>
<reference evidence="3 4" key="1">
    <citation type="submission" date="2023-07" db="EMBL/GenBank/DDBJ databases">
        <title>Sorghum-associated microbial communities from plants grown in Nebraska, USA.</title>
        <authorList>
            <person name="Schachtman D."/>
        </authorList>
    </citation>
    <scope>NUCLEOTIDE SEQUENCE [LARGE SCALE GENOMIC DNA]</scope>
    <source>
        <strain evidence="3 4">BE308</strain>
    </source>
</reference>
<protein>
    <submittedName>
        <fullName evidence="3">Plastocyanin</fullName>
    </submittedName>
</protein>
<dbReference type="EMBL" id="JAVDXO010000003">
    <property type="protein sequence ID" value="MDR7306383.1"/>
    <property type="molecule type" value="Genomic_DNA"/>
</dbReference>